<dbReference type="HAMAP" id="MF_00978">
    <property type="entry name" value="Bifunct_BirA"/>
    <property type="match status" value="1"/>
</dbReference>
<dbReference type="InterPro" id="IPR045864">
    <property type="entry name" value="aa-tRNA-synth_II/BPL/LPL"/>
</dbReference>
<dbReference type="PANTHER" id="PTHR12835:SF5">
    <property type="entry name" value="BIOTIN--PROTEIN LIGASE"/>
    <property type="match status" value="1"/>
</dbReference>
<accession>A0A2P4EQ93</accession>
<keyword evidence="9" id="KW-1185">Reference proteome</keyword>
<evidence type="ECO:0000259" key="7">
    <source>
        <dbReference type="PROSITE" id="PS51733"/>
    </source>
</evidence>
<feature type="binding site" evidence="6">
    <location>
        <position position="124"/>
    </location>
    <ligand>
        <name>biotin</name>
        <dbReference type="ChEBI" id="CHEBI:57586"/>
    </ligand>
</feature>
<keyword evidence="4 6" id="KW-0092">Biotin</keyword>
<keyword evidence="2 6" id="KW-0547">Nucleotide-binding</keyword>
<dbReference type="GO" id="GO:0004077">
    <property type="term" value="F:biotin--[biotin carboxyl-carrier protein] ligase activity"/>
    <property type="evidence" value="ECO:0007669"/>
    <property type="project" value="UniProtKB-UniRule"/>
</dbReference>
<dbReference type="Pfam" id="PF08279">
    <property type="entry name" value="HTH_11"/>
    <property type="match status" value="1"/>
</dbReference>
<dbReference type="EMBL" id="PPSK01000040">
    <property type="protein sequence ID" value="POB00790.1"/>
    <property type="molecule type" value="Genomic_DNA"/>
</dbReference>
<dbReference type="EC" id="6.3.4.15" evidence="6"/>
<sequence length="334" mass="35950">MCRPLPQVQPTMLSEILALLADGRFHSGEALGEALGVSRAAVWKSLKRLEDDGYPLQRVRGKGYRLPPGAGLLDAELIRSRLPAELASRWQWLVYQQVDSTNAQAQRVQAPGQARPLIVLAEQQVAGRGRRGRQWASPFAQNIYLSLAEPVSVGGPGLEGLSLLVGLCLVQALEDAGYRGCQLKWPNDVLLDGAKLAGILLEISGDLTGEAVVVIGVGVNVLLDAAATIDQSWVSLYRSGQRATLDRNELIATFLKRLAPSLQLFHEQGFAPFRQQWMARNAWAGKAVKVISGSNELLGIDGGVNARGALLLRTESGDVEISGGEVSLRLNHAS</sequence>
<evidence type="ECO:0000256" key="2">
    <source>
        <dbReference type="ARBA" id="ARBA00022741"/>
    </source>
</evidence>
<dbReference type="GO" id="GO:0003677">
    <property type="term" value="F:DNA binding"/>
    <property type="evidence" value="ECO:0007669"/>
    <property type="project" value="UniProtKB-UniRule"/>
</dbReference>
<evidence type="ECO:0000313" key="9">
    <source>
        <dbReference type="Proteomes" id="UP000243451"/>
    </source>
</evidence>
<organism evidence="8 9">
    <name type="scientific">Halopseudomonas oceani</name>
    <dbReference type="NCBI Taxonomy" id="1708783"/>
    <lineage>
        <taxon>Bacteria</taxon>
        <taxon>Pseudomonadati</taxon>
        <taxon>Pseudomonadota</taxon>
        <taxon>Gammaproteobacteria</taxon>
        <taxon>Pseudomonadales</taxon>
        <taxon>Pseudomonadaceae</taxon>
        <taxon>Halopseudomonas</taxon>
    </lineage>
</organism>
<evidence type="ECO:0000256" key="6">
    <source>
        <dbReference type="HAMAP-Rule" id="MF_00978"/>
    </source>
</evidence>
<keyword evidence="6" id="KW-0678">Repressor</keyword>
<dbReference type="GO" id="GO:0005524">
    <property type="term" value="F:ATP binding"/>
    <property type="evidence" value="ECO:0007669"/>
    <property type="project" value="UniProtKB-UniRule"/>
</dbReference>
<dbReference type="InterPro" id="IPR013196">
    <property type="entry name" value="HTH_11"/>
</dbReference>
<keyword evidence="1 6" id="KW-0436">Ligase</keyword>
<comment type="caution">
    <text evidence="8">The sequence shown here is derived from an EMBL/GenBank/DDBJ whole genome shotgun (WGS) entry which is preliminary data.</text>
</comment>
<dbReference type="SUPFAM" id="SSF46785">
    <property type="entry name" value="Winged helix' DNA-binding domain"/>
    <property type="match status" value="1"/>
</dbReference>
<dbReference type="AlphaFoldDB" id="A0A2P4EQ93"/>
<feature type="DNA-binding region" description="H-T-H motif" evidence="6">
    <location>
        <begin position="28"/>
        <end position="47"/>
    </location>
</feature>
<dbReference type="SUPFAM" id="SSF55681">
    <property type="entry name" value="Class II aaRS and biotin synthetases"/>
    <property type="match status" value="1"/>
</dbReference>
<dbReference type="InterPro" id="IPR008988">
    <property type="entry name" value="Transcriptional_repressor_C"/>
</dbReference>
<dbReference type="PROSITE" id="PS51733">
    <property type="entry name" value="BPL_LPL_CATALYTIC"/>
    <property type="match status" value="1"/>
</dbReference>
<keyword evidence="6" id="KW-0804">Transcription</keyword>
<dbReference type="InterPro" id="IPR011991">
    <property type="entry name" value="ArsR-like_HTH"/>
</dbReference>
<dbReference type="SUPFAM" id="SSF50037">
    <property type="entry name" value="C-terminal domain of transcriptional repressors"/>
    <property type="match status" value="1"/>
</dbReference>
<name>A0A2P4EQ93_9GAMM</name>
<dbReference type="GO" id="GO:0005737">
    <property type="term" value="C:cytoplasm"/>
    <property type="evidence" value="ECO:0007669"/>
    <property type="project" value="TreeGrafter"/>
</dbReference>
<dbReference type="Pfam" id="PF02237">
    <property type="entry name" value="BPL_C"/>
    <property type="match status" value="1"/>
</dbReference>
<evidence type="ECO:0000256" key="1">
    <source>
        <dbReference type="ARBA" id="ARBA00022598"/>
    </source>
</evidence>
<dbReference type="InterPro" id="IPR003142">
    <property type="entry name" value="BPL_C"/>
</dbReference>
<reference evidence="8 9" key="1">
    <citation type="submission" date="2018-01" db="EMBL/GenBank/DDBJ databases">
        <title>Draft genome of the type strain Pseudomonas oceani DSM 100277 isolated from the deep water in Okinawa trough, northwestern Pacific Ocean.</title>
        <authorList>
            <person name="Gomila M."/>
            <person name="Mulet M."/>
            <person name="Garcia-Valdes E."/>
            <person name="Lalucat J."/>
        </authorList>
    </citation>
    <scope>NUCLEOTIDE SEQUENCE [LARGE SCALE GENOMIC DNA]</scope>
    <source>
        <strain evidence="8 9">DSM 100277</strain>
    </source>
</reference>
<dbReference type="InterPro" id="IPR004143">
    <property type="entry name" value="BPL_LPL_catalytic"/>
</dbReference>
<proteinExistence type="inferred from homology"/>
<dbReference type="InterPro" id="IPR036390">
    <property type="entry name" value="WH_DNA-bd_sf"/>
</dbReference>
<dbReference type="PANTHER" id="PTHR12835">
    <property type="entry name" value="BIOTIN PROTEIN LIGASE"/>
    <property type="match status" value="1"/>
</dbReference>
<evidence type="ECO:0000256" key="5">
    <source>
        <dbReference type="ARBA" id="ARBA00047846"/>
    </source>
</evidence>
<dbReference type="Gene3D" id="2.30.30.100">
    <property type="match status" value="1"/>
</dbReference>
<protein>
    <recommendedName>
        <fullName evidence="6">Bifunctional ligase/repressor BirA</fullName>
    </recommendedName>
    <alternativeName>
        <fullName evidence="6">Biotin operon repressor</fullName>
    </alternativeName>
    <alternativeName>
        <fullName evidence="6">Biotin--[acetyl-CoA-carboxylase] ligase</fullName>
        <ecNumber evidence="6">6.3.4.15</ecNumber>
    </alternativeName>
    <alternativeName>
        <fullName evidence="6">Biotin--protein ligase</fullName>
    </alternativeName>
    <alternativeName>
        <fullName evidence="6">Biotin-[acetyl-CoA carboxylase] synthetase</fullName>
    </alternativeName>
</protein>
<dbReference type="GO" id="GO:0006355">
    <property type="term" value="P:regulation of DNA-templated transcription"/>
    <property type="evidence" value="ECO:0007669"/>
    <property type="project" value="UniProtKB-UniRule"/>
</dbReference>
<dbReference type="Pfam" id="PF03099">
    <property type="entry name" value="BPL_LplA_LipB"/>
    <property type="match status" value="1"/>
</dbReference>
<dbReference type="InterPro" id="IPR036388">
    <property type="entry name" value="WH-like_DNA-bd_sf"/>
</dbReference>
<dbReference type="InterPro" id="IPR004408">
    <property type="entry name" value="Biotin_CoA_COase_ligase"/>
</dbReference>
<gene>
    <name evidence="6" type="primary">birA</name>
    <name evidence="8" type="ORF">C1949_18890</name>
</gene>
<comment type="similarity">
    <text evidence="6">Belongs to the biotin--protein ligase family.</text>
</comment>
<keyword evidence="6" id="KW-0238">DNA-binding</keyword>
<dbReference type="Gene3D" id="3.30.930.10">
    <property type="entry name" value="Bira Bifunctional Protein, Domain 2"/>
    <property type="match status" value="1"/>
</dbReference>
<dbReference type="CDD" id="cd00090">
    <property type="entry name" value="HTH_ARSR"/>
    <property type="match status" value="1"/>
</dbReference>
<dbReference type="OrthoDB" id="9807064at2"/>
<feature type="binding site" evidence="6">
    <location>
        <position position="195"/>
    </location>
    <ligand>
        <name>biotin</name>
        <dbReference type="ChEBI" id="CHEBI:57586"/>
    </ligand>
</feature>
<dbReference type="InterPro" id="IPR030855">
    <property type="entry name" value="Bifunct_BirA"/>
</dbReference>
<comment type="function">
    <text evidence="6">Acts both as a biotin--[acetyl-CoA-carboxylase] ligase and a biotin-operon repressor. In the presence of ATP, BirA activates biotin to form the BirA-biotinyl-5'-adenylate (BirA-bio-5'-AMP or holoBirA) complex. HoloBirA can either transfer the biotinyl moiety to the biotin carboxyl carrier protein (BCCP) subunit of acetyl-CoA carboxylase, or bind to the biotin operator site and inhibit transcription of the operon.</text>
</comment>
<feature type="binding site" evidence="6">
    <location>
        <begin position="100"/>
        <end position="102"/>
    </location>
    <ligand>
        <name>biotin</name>
        <dbReference type="ChEBI" id="CHEBI:57586"/>
    </ligand>
</feature>
<keyword evidence="6" id="KW-0805">Transcription regulation</keyword>
<dbReference type="Gene3D" id="1.10.10.10">
    <property type="entry name" value="Winged helix-like DNA-binding domain superfamily/Winged helix DNA-binding domain"/>
    <property type="match status" value="1"/>
</dbReference>
<feature type="domain" description="BPL/LPL catalytic" evidence="7">
    <location>
        <begin position="81"/>
        <end position="266"/>
    </location>
</feature>
<dbReference type="Proteomes" id="UP000243451">
    <property type="component" value="Unassembled WGS sequence"/>
</dbReference>
<evidence type="ECO:0000313" key="8">
    <source>
        <dbReference type="EMBL" id="POB00790.1"/>
    </source>
</evidence>
<evidence type="ECO:0000256" key="3">
    <source>
        <dbReference type="ARBA" id="ARBA00022840"/>
    </source>
</evidence>
<keyword evidence="3 6" id="KW-0067">ATP-binding</keyword>
<dbReference type="CDD" id="cd16442">
    <property type="entry name" value="BPL"/>
    <property type="match status" value="1"/>
</dbReference>
<comment type="catalytic activity">
    <reaction evidence="5 6">
        <text>biotin + L-lysyl-[protein] + ATP = N(6)-biotinyl-L-lysyl-[protein] + AMP + diphosphate + H(+)</text>
        <dbReference type="Rhea" id="RHEA:11756"/>
        <dbReference type="Rhea" id="RHEA-COMP:9752"/>
        <dbReference type="Rhea" id="RHEA-COMP:10505"/>
        <dbReference type="ChEBI" id="CHEBI:15378"/>
        <dbReference type="ChEBI" id="CHEBI:29969"/>
        <dbReference type="ChEBI" id="CHEBI:30616"/>
        <dbReference type="ChEBI" id="CHEBI:33019"/>
        <dbReference type="ChEBI" id="CHEBI:57586"/>
        <dbReference type="ChEBI" id="CHEBI:83144"/>
        <dbReference type="ChEBI" id="CHEBI:456215"/>
        <dbReference type="EC" id="6.3.4.15"/>
    </reaction>
</comment>
<feature type="binding site" evidence="6">
    <location>
        <begin position="128"/>
        <end position="130"/>
    </location>
    <ligand>
        <name>biotin</name>
        <dbReference type="ChEBI" id="CHEBI:57586"/>
    </ligand>
</feature>
<evidence type="ECO:0000256" key="4">
    <source>
        <dbReference type="ARBA" id="ARBA00023267"/>
    </source>
</evidence>
<dbReference type="NCBIfam" id="TIGR00121">
    <property type="entry name" value="birA_ligase"/>
    <property type="match status" value="1"/>
</dbReference>